<comment type="caution">
    <text evidence="1">The sequence shown here is derived from an EMBL/GenBank/DDBJ whole genome shotgun (WGS) entry which is preliminary data.</text>
</comment>
<evidence type="ECO:0000313" key="2">
    <source>
        <dbReference type="Proteomes" id="UP000785679"/>
    </source>
</evidence>
<dbReference type="Proteomes" id="UP000785679">
    <property type="component" value="Unassembled WGS sequence"/>
</dbReference>
<proteinExistence type="predicted"/>
<dbReference type="EMBL" id="RRYP01016511">
    <property type="protein sequence ID" value="TNV75064.1"/>
    <property type="molecule type" value="Genomic_DNA"/>
</dbReference>
<sequence>MNCLKIRQIFLNRIKQFYHNQICIIQIQILMRKFWIPYRKFRIYLVFLMSQLMKMQNQFSRIYLFKNQQVQMIIKMPNIFQLAQKSKKQISKWRIIQELDLIKIKIIFNNKVLPLNKLKASQVADFIFNYFKFLNQWMQNNIILVKSQILNLNSFHRNFRLTLDILQATFYFSLQKCKKEMIIIIKTILECQ</sequence>
<reference evidence="1" key="1">
    <citation type="submission" date="2019-06" db="EMBL/GenBank/DDBJ databases">
        <authorList>
            <person name="Zheng W."/>
        </authorList>
    </citation>
    <scope>NUCLEOTIDE SEQUENCE</scope>
    <source>
        <strain evidence="1">QDHG01</strain>
    </source>
</reference>
<keyword evidence="2" id="KW-1185">Reference proteome</keyword>
<dbReference type="AlphaFoldDB" id="A0A8J8SY20"/>
<organism evidence="1 2">
    <name type="scientific">Halteria grandinella</name>
    <dbReference type="NCBI Taxonomy" id="5974"/>
    <lineage>
        <taxon>Eukaryota</taxon>
        <taxon>Sar</taxon>
        <taxon>Alveolata</taxon>
        <taxon>Ciliophora</taxon>
        <taxon>Intramacronucleata</taxon>
        <taxon>Spirotrichea</taxon>
        <taxon>Stichotrichia</taxon>
        <taxon>Sporadotrichida</taxon>
        <taxon>Halteriidae</taxon>
        <taxon>Halteria</taxon>
    </lineage>
</organism>
<name>A0A8J8SY20_HALGN</name>
<evidence type="ECO:0000313" key="1">
    <source>
        <dbReference type="EMBL" id="TNV75064.1"/>
    </source>
</evidence>
<accession>A0A8J8SY20</accession>
<protein>
    <submittedName>
        <fullName evidence="1">Uncharacterized protein</fullName>
    </submittedName>
</protein>
<gene>
    <name evidence="1" type="ORF">FGO68_gene1716</name>
</gene>